<evidence type="ECO:0000313" key="2">
    <source>
        <dbReference type="EMBL" id="KAG2324606.1"/>
    </source>
</evidence>
<organism evidence="2 3">
    <name type="scientific">Brassica carinata</name>
    <name type="common">Ethiopian mustard</name>
    <name type="synonym">Abyssinian cabbage</name>
    <dbReference type="NCBI Taxonomy" id="52824"/>
    <lineage>
        <taxon>Eukaryota</taxon>
        <taxon>Viridiplantae</taxon>
        <taxon>Streptophyta</taxon>
        <taxon>Embryophyta</taxon>
        <taxon>Tracheophyta</taxon>
        <taxon>Spermatophyta</taxon>
        <taxon>Magnoliopsida</taxon>
        <taxon>eudicotyledons</taxon>
        <taxon>Gunneridae</taxon>
        <taxon>Pentapetalae</taxon>
        <taxon>rosids</taxon>
        <taxon>malvids</taxon>
        <taxon>Brassicales</taxon>
        <taxon>Brassicaceae</taxon>
        <taxon>Brassiceae</taxon>
        <taxon>Brassica</taxon>
    </lineage>
</organism>
<gene>
    <name evidence="2" type="ORF">Bca52824_007334</name>
</gene>
<dbReference type="OrthoDB" id="1905162at2759"/>
<dbReference type="Pfam" id="PF04765">
    <property type="entry name" value="TOD1_MUCI70"/>
    <property type="match status" value="1"/>
</dbReference>
<dbReference type="AlphaFoldDB" id="A0A8X7W6V7"/>
<sequence length="100" mass="11221">MKRDSSSHVRGNKTLFNLFTGTQTFAERENSFEVSETVSVYCGIFNENGGFIISDEDKKYMRSCQIVVSACAFGGGDNLTNLLECLRHQLKRLATLRFGI</sequence>
<dbReference type="Proteomes" id="UP000886595">
    <property type="component" value="Unassembled WGS sequence"/>
</dbReference>
<accession>A0A8X7W6V7</accession>
<protein>
    <recommendedName>
        <fullName evidence="1">TOD1/MUCI70 glycosyltransferase-like domain-containing protein</fullName>
    </recommendedName>
</protein>
<dbReference type="InterPro" id="IPR048354">
    <property type="entry name" value="TOD1_MUCI70_glycTrfase_dom"/>
</dbReference>
<reference evidence="2 3" key="1">
    <citation type="submission" date="2020-02" db="EMBL/GenBank/DDBJ databases">
        <authorList>
            <person name="Ma Q."/>
            <person name="Huang Y."/>
            <person name="Song X."/>
            <person name="Pei D."/>
        </authorList>
    </citation>
    <scope>NUCLEOTIDE SEQUENCE [LARGE SCALE GENOMIC DNA]</scope>
    <source>
        <strain evidence="2">Sxm20200214</strain>
        <tissue evidence="2">Leaf</tissue>
    </source>
</reference>
<evidence type="ECO:0000259" key="1">
    <source>
        <dbReference type="Pfam" id="PF04765"/>
    </source>
</evidence>
<dbReference type="PANTHER" id="PTHR12956">
    <property type="entry name" value="ALKALINE CERAMIDASE-RELATED"/>
    <property type="match status" value="1"/>
</dbReference>
<evidence type="ECO:0000313" key="3">
    <source>
        <dbReference type="Proteomes" id="UP000886595"/>
    </source>
</evidence>
<dbReference type="EMBL" id="JAAMPC010000002">
    <property type="protein sequence ID" value="KAG2324606.1"/>
    <property type="molecule type" value="Genomic_DNA"/>
</dbReference>
<feature type="domain" description="TOD1/MUCI70 glycosyltransferase-like" evidence="1">
    <location>
        <begin position="9"/>
        <end position="81"/>
    </location>
</feature>
<comment type="caution">
    <text evidence="2">The sequence shown here is derived from an EMBL/GenBank/DDBJ whole genome shotgun (WGS) entry which is preliminary data.</text>
</comment>
<dbReference type="PANTHER" id="PTHR12956:SF17">
    <property type="entry name" value="OS01G0749100 PROTEIN"/>
    <property type="match status" value="1"/>
</dbReference>
<dbReference type="InterPro" id="IPR006852">
    <property type="entry name" value="TOD1_MUCI70"/>
</dbReference>
<proteinExistence type="predicted"/>
<keyword evidence="3" id="KW-1185">Reference proteome</keyword>
<name>A0A8X7W6V7_BRACI</name>